<keyword evidence="1 2" id="KW-0238">DNA-binding</keyword>
<dbReference type="SUPFAM" id="SSF48498">
    <property type="entry name" value="Tetracyclin repressor-like, C-terminal domain"/>
    <property type="match status" value="1"/>
</dbReference>
<sequence>MPKNVNHQQRQEDIARATFELIARDGLMNASVRAVADYSGYSAGSIRHYFPAHEELLRYVSNYLTQRISNRISAITQDEKITVRQRVEKVCEQLLPLDTIRKQEIIAYAELGRLERTQPTGRLEEGQGIDKVCEISLAALDEHHILSEARRIQLAHRLHWVLDGLAAQEIIYPSYITPAGIQAELRQTLDDIEHEIAEATVTNKHPET</sequence>
<feature type="DNA-binding region" description="H-T-H motif" evidence="2">
    <location>
        <begin position="31"/>
        <end position="50"/>
    </location>
</feature>
<evidence type="ECO:0000256" key="2">
    <source>
        <dbReference type="PROSITE-ProRule" id="PRU00335"/>
    </source>
</evidence>
<evidence type="ECO:0000256" key="1">
    <source>
        <dbReference type="ARBA" id="ARBA00023125"/>
    </source>
</evidence>
<dbReference type="AlphaFoldDB" id="A0AAE5NIY0"/>
<accession>A0AAE5NIY0</accession>
<dbReference type="RefSeq" id="WP_095343075.1">
    <property type="nucleotide sequence ID" value="NZ_CP079201.1"/>
</dbReference>
<dbReference type="EMBL" id="NCWU01000002">
    <property type="protein sequence ID" value="PAK86397.1"/>
    <property type="molecule type" value="Genomic_DNA"/>
</dbReference>
<name>A0AAE5NIY0_9MICC</name>
<reference evidence="4 5" key="1">
    <citation type="submission" date="2017-04" db="EMBL/GenBank/DDBJ databases">
        <title>Kefir bacterial isolates.</title>
        <authorList>
            <person name="Kim Y."/>
            <person name="Blasche S."/>
            <person name="Patil K.R."/>
        </authorList>
    </citation>
    <scope>NUCLEOTIDE SEQUENCE [LARGE SCALE GENOMIC DNA]</scope>
    <source>
        <strain evidence="4 5">OG2-1</strain>
    </source>
</reference>
<evidence type="ECO:0000313" key="4">
    <source>
        <dbReference type="EMBL" id="PAK86397.1"/>
    </source>
</evidence>
<protein>
    <recommendedName>
        <fullName evidence="3">HTH tetR-type domain-containing protein</fullName>
    </recommendedName>
</protein>
<dbReference type="PROSITE" id="PS50977">
    <property type="entry name" value="HTH_TETR_2"/>
    <property type="match status" value="1"/>
</dbReference>
<comment type="caution">
    <text evidence="4">The sequence shown here is derived from an EMBL/GenBank/DDBJ whole genome shotgun (WGS) entry which is preliminary data.</text>
</comment>
<proteinExistence type="predicted"/>
<evidence type="ECO:0000259" key="3">
    <source>
        <dbReference type="PROSITE" id="PS50977"/>
    </source>
</evidence>
<organism evidence="4 5">
    <name type="scientific">Rothia dentocariosa</name>
    <dbReference type="NCBI Taxonomy" id="2047"/>
    <lineage>
        <taxon>Bacteria</taxon>
        <taxon>Bacillati</taxon>
        <taxon>Actinomycetota</taxon>
        <taxon>Actinomycetes</taxon>
        <taxon>Micrococcales</taxon>
        <taxon>Micrococcaceae</taxon>
        <taxon>Rothia</taxon>
    </lineage>
</organism>
<evidence type="ECO:0000313" key="5">
    <source>
        <dbReference type="Proteomes" id="UP000216195"/>
    </source>
</evidence>
<dbReference type="Pfam" id="PF00440">
    <property type="entry name" value="TetR_N"/>
    <property type="match status" value="1"/>
</dbReference>
<dbReference type="InterPro" id="IPR009057">
    <property type="entry name" value="Homeodomain-like_sf"/>
</dbReference>
<gene>
    <name evidence="4" type="ORF">B8W87_01690</name>
</gene>
<dbReference type="GO" id="GO:0003677">
    <property type="term" value="F:DNA binding"/>
    <property type="evidence" value="ECO:0007669"/>
    <property type="project" value="UniProtKB-UniRule"/>
</dbReference>
<feature type="domain" description="HTH tetR-type" evidence="3">
    <location>
        <begin position="8"/>
        <end position="68"/>
    </location>
</feature>
<dbReference type="InterPro" id="IPR001647">
    <property type="entry name" value="HTH_TetR"/>
</dbReference>
<dbReference type="Gene3D" id="1.10.357.10">
    <property type="entry name" value="Tetracycline Repressor, domain 2"/>
    <property type="match status" value="1"/>
</dbReference>
<dbReference type="InterPro" id="IPR036271">
    <property type="entry name" value="Tet_transcr_reg_TetR-rel_C_sf"/>
</dbReference>
<dbReference type="SUPFAM" id="SSF46689">
    <property type="entry name" value="Homeodomain-like"/>
    <property type="match status" value="1"/>
</dbReference>
<dbReference type="Proteomes" id="UP000216195">
    <property type="component" value="Unassembled WGS sequence"/>
</dbReference>